<dbReference type="Gene3D" id="2.40.170.20">
    <property type="entry name" value="TonB-dependent receptor, beta-barrel domain"/>
    <property type="match status" value="1"/>
</dbReference>
<feature type="signal peptide" evidence="5">
    <location>
        <begin position="1"/>
        <end position="21"/>
    </location>
</feature>
<gene>
    <name evidence="8" type="ORF">KEU06_10105</name>
</gene>
<dbReference type="InterPro" id="IPR000531">
    <property type="entry name" value="Beta-barrel_TonB"/>
</dbReference>
<feature type="repeat" description="TPR" evidence="4">
    <location>
        <begin position="545"/>
        <end position="578"/>
    </location>
</feature>
<feature type="repeat" description="TPR" evidence="4">
    <location>
        <begin position="443"/>
        <end position="476"/>
    </location>
</feature>
<dbReference type="Pfam" id="PF04773">
    <property type="entry name" value="FecR"/>
    <property type="match status" value="1"/>
</dbReference>
<comment type="subcellular location">
    <subcellularLocation>
        <location evidence="1">Cell outer membrane</location>
    </subcellularLocation>
</comment>
<keyword evidence="5" id="KW-0732">Signal</keyword>
<evidence type="ECO:0000256" key="2">
    <source>
        <dbReference type="ARBA" id="ARBA00023136"/>
    </source>
</evidence>
<dbReference type="PROSITE" id="PS50005">
    <property type="entry name" value="TPR"/>
    <property type="match status" value="2"/>
</dbReference>
<comment type="caution">
    <text evidence="8">The sequence shown here is derived from an EMBL/GenBank/DDBJ whole genome shotgun (WGS) entry which is preliminary data.</text>
</comment>
<dbReference type="Pfam" id="PF13431">
    <property type="entry name" value="TPR_17"/>
    <property type="match status" value="1"/>
</dbReference>
<accession>A0A942DX42</accession>
<evidence type="ECO:0000256" key="5">
    <source>
        <dbReference type="SAM" id="SignalP"/>
    </source>
</evidence>
<dbReference type="Gene3D" id="2.60.120.1440">
    <property type="match status" value="1"/>
</dbReference>
<dbReference type="InterPro" id="IPR019734">
    <property type="entry name" value="TPR_rpt"/>
</dbReference>
<evidence type="ECO:0000256" key="4">
    <source>
        <dbReference type="PROSITE-ProRule" id="PRU00339"/>
    </source>
</evidence>
<dbReference type="Gene3D" id="1.25.40.10">
    <property type="entry name" value="Tetratricopeptide repeat domain"/>
    <property type="match status" value="1"/>
</dbReference>
<feature type="domain" description="FecR protein" evidence="7">
    <location>
        <begin position="64"/>
        <end position="160"/>
    </location>
</feature>
<reference evidence="8" key="1">
    <citation type="submission" date="2021-04" db="EMBL/GenBank/DDBJ databases">
        <title>Pseudaminobacter soli sp. nov., isolated from paddy soil contaminated by heavy metals.</title>
        <authorList>
            <person name="Zhang K."/>
        </authorList>
    </citation>
    <scope>NUCLEOTIDE SEQUENCE</scope>
    <source>
        <strain evidence="8">19-2017</strain>
    </source>
</reference>
<dbReference type="InterPro" id="IPR011990">
    <property type="entry name" value="TPR-like_helical_dom_sf"/>
</dbReference>
<keyword evidence="3" id="KW-0998">Cell outer membrane</keyword>
<dbReference type="SMART" id="SM00028">
    <property type="entry name" value="TPR"/>
    <property type="match status" value="5"/>
</dbReference>
<name>A0A942DX42_9HYPH</name>
<protein>
    <submittedName>
        <fullName evidence="8">FecR domain-containing protein</fullName>
    </submittedName>
</protein>
<dbReference type="InterPro" id="IPR006860">
    <property type="entry name" value="FecR"/>
</dbReference>
<evidence type="ECO:0000256" key="3">
    <source>
        <dbReference type="ARBA" id="ARBA00023237"/>
    </source>
</evidence>
<organism evidence="8 9">
    <name type="scientific">Pseudaminobacter soli</name>
    <name type="common">ex Zhang et al. 2022</name>
    <dbReference type="NCBI Taxonomy" id="2831468"/>
    <lineage>
        <taxon>Bacteria</taxon>
        <taxon>Pseudomonadati</taxon>
        <taxon>Pseudomonadota</taxon>
        <taxon>Alphaproteobacteria</taxon>
        <taxon>Hyphomicrobiales</taxon>
        <taxon>Phyllobacteriaceae</taxon>
        <taxon>Pseudaminobacter</taxon>
    </lineage>
</organism>
<dbReference type="Pfam" id="PF00593">
    <property type="entry name" value="TonB_dep_Rec_b-barrel"/>
    <property type="match status" value="1"/>
</dbReference>
<keyword evidence="4" id="KW-0802">TPR repeat</keyword>
<dbReference type="AlphaFoldDB" id="A0A942DX42"/>
<keyword evidence="9" id="KW-1185">Reference proteome</keyword>
<dbReference type="RefSeq" id="WP_188254515.1">
    <property type="nucleotide sequence ID" value="NZ_JABVCF010000004.1"/>
</dbReference>
<dbReference type="EMBL" id="JAGWCR010000004">
    <property type="protein sequence ID" value="MBS3648961.1"/>
    <property type="molecule type" value="Genomic_DNA"/>
</dbReference>
<sequence length="1232" mass="131895">MRKVAAAVAGAMLASTAIVFAEPVPRAGSPAGSVIARKAGEEVNFIDISGWRTVDIHQDLLPGDVLRTNALGNLAVLFSDNTQVRLGRNTTMVVKSVSTGGADSVLELESGSIWARAERGGEGVMIETAAAAAAIRGTDWTMSVDASGRTSLIVLEGVVELSNPLGSVQVTRGEAASASIGQAPTKTVIVDPDDREQMLFYISLRNGFVALPVSPMSSADMRRERARIAAVPEAARGAEDWLTQAEVALSYDGRAAARRAAEHARAFRLTPGQKAKLDLVDAMIAAAEQRYGDAIQLFERALPRLTGSRRSIAAYGGYFARSLANPERVEQPPKGAADGPFGALAEAWTAGFLHGIKAGTDVLQRAEQRYPNDPTLPAARAQFALLLDDREQVKQAVDRALSLDPDDPTALEARAHYLAGFESKLDSALEDLTRAAALAPGSSSIWNALGNVQSARGADREAESAFKKAIELDPQDPVSHANLAIVYLDQDRLAAAKREIDIALAVDPGFDIGLTARGLYRLKSGDLDAAIEDLLAGSTANPAYAQGLLLLAAAHYENGDREPAEQALENADRLDPNDPVTSTFETAMAIDTYQSDRAIRSAQDALRRSRARGGDYAALSASQDQGSTLNQAYRLQGLDAWGRYYGDVVFDPFSATAFVDQAVAGSPNPFIVSGDFGQTVVAEPVVSNDSFASFLQGLLLDPRMIASRSRSAGLVRQPFMEVTVGGGGTGGAASGWTGEADVQGFLAAPFPISIYGRLSIDDTTEDRVATTPGLPVPSASFTLDDRTILGSGYVTAMPTPQDRVIAYLNYQDSNERQSDGLFAFLPPVPFLPGVDILAAAYDRSVEDRTASYGAAWSHTLGYHNVVSAGIFASGFKRHSDEVGSIAFDVAGMPTPVVLTSGQQIDADQKSVIGAVNHALDIEQFTLRYGVEGGTFDQKRFQTGFLGPEPTAPEEQDFSLAAGRTYADIIYEITPSFKAEAAAFVTWFDGDGFDDVRLEPRAGVALSPVEDHWLRFAYMEESSAINAVTLAPIGVLGIQANQAPLDIGGSSRTFAARWDAEWTDYFFTAVDYQHQDLENLAIPVPISLDQISLTEGRIDRVGVTANVWLTNGFGAFASFAYAESENEDPTTVGFGGPLPFVPEKLARIGLTYVHPWNMKATVAATYVGERAGNASGTELDAYWTADAFLTWEPFDKRFELELAAYNLFDEEFEVAPQVPGWGRTFTGSLKMRF</sequence>
<dbReference type="SUPFAM" id="SSF56935">
    <property type="entry name" value="Porins"/>
    <property type="match status" value="1"/>
</dbReference>
<evidence type="ECO:0000313" key="8">
    <source>
        <dbReference type="EMBL" id="MBS3648961.1"/>
    </source>
</evidence>
<dbReference type="GO" id="GO:0009279">
    <property type="term" value="C:cell outer membrane"/>
    <property type="evidence" value="ECO:0007669"/>
    <property type="project" value="UniProtKB-SubCell"/>
</dbReference>
<proteinExistence type="predicted"/>
<feature type="chain" id="PRO_5037948871" evidence="5">
    <location>
        <begin position="22"/>
        <end position="1232"/>
    </location>
</feature>
<evidence type="ECO:0000256" key="1">
    <source>
        <dbReference type="ARBA" id="ARBA00004442"/>
    </source>
</evidence>
<evidence type="ECO:0000313" key="9">
    <source>
        <dbReference type="Proteomes" id="UP000680348"/>
    </source>
</evidence>
<dbReference type="Proteomes" id="UP000680348">
    <property type="component" value="Unassembled WGS sequence"/>
</dbReference>
<feature type="domain" description="TonB-dependent receptor-like beta-barrel" evidence="6">
    <location>
        <begin position="807"/>
        <end position="1206"/>
    </location>
</feature>
<dbReference type="PANTHER" id="PTHR38731">
    <property type="entry name" value="LIPL45-RELATED LIPOPROTEIN-RELATED"/>
    <property type="match status" value="1"/>
</dbReference>
<evidence type="ECO:0000259" key="7">
    <source>
        <dbReference type="Pfam" id="PF04773"/>
    </source>
</evidence>
<dbReference type="InterPro" id="IPR036942">
    <property type="entry name" value="Beta-barrel_TonB_sf"/>
</dbReference>
<dbReference type="SUPFAM" id="SSF48452">
    <property type="entry name" value="TPR-like"/>
    <property type="match status" value="2"/>
</dbReference>
<keyword evidence="2" id="KW-0472">Membrane</keyword>
<evidence type="ECO:0000259" key="6">
    <source>
        <dbReference type="Pfam" id="PF00593"/>
    </source>
</evidence>